<dbReference type="InterPro" id="IPR050194">
    <property type="entry name" value="Glycosyltransferase_grp1"/>
</dbReference>
<dbReference type="InterPro" id="IPR001296">
    <property type="entry name" value="Glyco_trans_1"/>
</dbReference>
<keyword evidence="3" id="KW-0808">Transferase</keyword>
<name>A0A1I7N3I8_9BACT</name>
<evidence type="ECO:0000313" key="3">
    <source>
        <dbReference type="EMBL" id="SFV29230.1"/>
    </source>
</evidence>
<gene>
    <name evidence="3" type="ORF">SAMN05660895_0507</name>
</gene>
<dbReference type="EMBL" id="FPCJ01000001">
    <property type="protein sequence ID" value="SFV29230.1"/>
    <property type="molecule type" value="Genomic_DNA"/>
</dbReference>
<proteinExistence type="predicted"/>
<accession>A0A1I7N3I8</accession>
<dbReference type="Gene3D" id="3.40.50.2000">
    <property type="entry name" value="Glycogen Phosphorylase B"/>
    <property type="match status" value="2"/>
</dbReference>
<dbReference type="STRING" id="1393122.SAMN05660895_0507"/>
<dbReference type="AlphaFoldDB" id="A0A1I7N3I8"/>
<keyword evidence="4" id="KW-1185">Reference proteome</keyword>
<feature type="domain" description="Glycosyl transferase family 1" evidence="1">
    <location>
        <begin position="219"/>
        <end position="359"/>
    </location>
</feature>
<dbReference type="PANTHER" id="PTHR45947">
    <property type="entry name" value="SULFOQUINOVOSYL TRANSFERASE SQD2"/>
    <property type="match status" value="1"/>
</dbReference>
<organism evidence="3 4">
    <name type="scientific">Thermoflavifilum thermophilum</name>
    <dbReference type="NCBI Taxonomy" id="1393122"/>
    <lineage>
        <taxon>Bacteria</taxon>
        <taxon>Pseudomonadati</taxon>
        <taxon>Bacteroidota</taxon>
        <taxon>Chitinophagia</taxon>
        <taxon>Chitinophagales</taxon>
        <taxon>Chitinophagaceae</taxon>
        <taxon>Thermoflavifilum</taxon>
    </lineage>
</organism>
<evidence type="ECO:0000259" key="1">
    <source>
        <dbReference type="Pfam" id="PF00534"/>
    </source>
</evidence>
<protein>
    <submittedName>
        <fullName evidence="3">Glycosyltransferase involved in cell wall bisynthesis</fullName>
    </submittedName>
</protein>
<dbReference type="RefSeq" id="WP_092457285.1">
    <property type="nucleotide sequence ID" value="NZ_FPCJ01000001.1"/>
</dbReference>
<evidence type="ECO:0000259" key="2">
    <source>
        <dbReference type="Pfam" id="PF13439"/>
    </source>
</evidence>
<dbReference type="Proteomes" id="UP000199537">
    <property type="component" value="Unassembled WGS sequence"/>
</dbReference>
<dbReference type="Pfam" id="PF13439">
    <property type="entry name" value="Glyco_transf_4"/>
    <property type="match status" value="1"/>
</dbReference>
<sequence>MPDRKHILWLVSWYPDRIQHTNGDFIERHARAASEVANIIVLHLAWDPRATQACLEKDERHAPHLVVYRWYDVPSACRIGWLRKLFHFWKYVQAFIHSYRKIQAMHGPFDFIHVHVCWKAGLMALCLKWLSGQEYFLSEHASYFQPASPRSYWKDHLWKRVLVKLILRGAKLWLPVSEDLGRKLQSVAGSKPIYVLPNAVDTSLFSYQRKMTPDAHPSAMSMRKFIHVSDLRPHKRPEAIIAAFEQIAQQLPGWQLYLVGPIRDDVKKRMLTSVFSDRIYMTGWLTSSEVAVHLQQADVFVLYSSYENQPCVILEALCCGLPVIAPRVGGIPELINNRNGWLIAPEDTQALSRAMLEIANRLEDFNRETISYEASLHYGFPAIVEHFRHIYACYE</sequence>
<feature type="domain" description="Glycosyltransferase subfamily 4-like N-terminal" evidence="2">
    <location>
        <begin position="61"/>
        <end position="203"/>
    </location>
</feature>
<reference evidence="4" key="1">
    <citation type="submission" date="2016-10" db="EMBL/GenBank/DDBJ databases">
        <authorList>
            <person name="Varghese N."/>
            <person name="Submissions S."/>
        </authorList>
    </citation>
    <scope>NUCLEOTIDE SEQUENCE [LARGE SCALE GENOMIC DNA]</scope>
    <source>
        <strain evidence="4">DSM 14807</strain>
    </source>
</reference>
<dbReference type="OrthoDB" id="9795068at2"/>
<dbReference type="PANTHER" id="PTHR45947:SF15">
    <property type="entry name" value="TEICHURONIC ACID BIOSYNTHESIS GLYCOSYLTRANSFERASE TUAC-RELATED"/>
    <property type="match status" value="1"/>
</dbReference>
<dbReference type="GO" id="GO:0016757">
    <property type="term" value="F:glycosyltransferase activity"/>
    <property type="evidence" value="ECO:0007669"/>
    <property type="project" value="UniProtKB-ARBA"/>
</dbReference>
<dbReference type="Pfam" id="PF00534">
    <property type="entry name" value="Glycos_transf_1"/>
    <property type="match status" value="1"/>
</dbReference>
<dbReference type="InterPro" id="IPR028098">
    <property type="entry name" value="Glyco_trans_4-like_N"/>
</dbReference>
<evidence type="ECO:0000313" key="4">
    <source>
        <dbReference type="Proteomes" id="UP000199537"/>
    </source>
</evidence>
<dbReference type="SUPFAM" id="SSF53756">
    <property type="entry name" value="UDP-Glycosyltransferase/glycogen phosphorylase"/>
    <property type="match status" value="1"/>
</dbReference>